<evidence type="ECO:0000313" key="1">
    <source>
        <dbReference type="EMBL" id="QDS87488.1"/>
    </source>
</evidence>
<dbReference type="KEGG" id="ruv:EC9_16670"/>
<reference evidence="1 2" key="1">
    <citation type="submission" date="2019-02" db="EMBL/GenBank/DDBJ databases">
        <title>Deep-cultivation of Planctomycetes and their phenomic and genomic characterization uncovers novel biology.</title>
        <authorList>
            <person name="Wiegand S."/>
            <person name="Jogler M."/>
            <person name="Boedeker C."/>
            <person name="Pinto D."/>
            <person name="Vollmers J."/>
            <person name="Rivas-Marin E."/>
            <person name="Kohn T."/>
            <person name="Peeters S.H."/>
            <person name="Heuer A."/>
            <person name="Rast P."/>
            <person name="Oberbeckmann S."/>
            <person name="Bunk B."/>
            <person name="Jeske O."/>
            <person name="Meyerdierks A."/>
            <person name="Storesund J.E."/>
            <person name="Kallscheuer N."/>
            <person name="Luecker S."/>
            <person name="Lage O.M."/>
            <person name="Pohl T."/>
            <person name="Merkel B.J."/>
            <person name="Hornburger P."/>
            <person name="Mueller R.-W."/>
            <person name="Bruemmer F."/>
            <person name="Labrenz M."/>
            <person name="Spormann A.M."/>
            <person name="Op den Camp H."/>
            <person name="Overmann J."/>
            <person name="Amann R."/>
            <person name="Jetten M.S.M."/>
            <person name="Mascher T."/>
            <person name="Medema M.H."/>
            <person name="Devos D.P."/>
            <person name="Kaster A.-K."/>
            <person name="Ovreas L."/>
            <person name="Rohde M."/>
            <person name="Galperin M.Y."/>
            <person name="Jogler C."/>
        </authorList>
    </citation>
    <scope>NUCLEOTIDE SEQUENCE [LARGE SCALE GENOMIC DNA]</scope>
    <source>
        <strain evidence="1 2">EC9</strain>
    </source>
</reference>
<organism evidence="1 2">
    <name type="scientific">Rosistilla ulvae</name>
    <dbReference type="NCBI Taxonomy" id="1930277"/>
    <lineage>
        <taxon>Bacteria</taxon>
        <taxon>Pseudomonadati</taxon>
        <taxon>Planctomycetota</taxon>
        <taxon>Planctomycetia</taxon>
        <taxon>Pirellulales</taxon>
        <taxon>Pirellulaceae</taxon>
        <taxon>Rosistilla</taxon>
    </lineage>
</organism>
<dbReference type="RefSeq" id="WP_145343883.1">
    <property type="nucleotide sequence ID" value="NZ_CP036261.1"/>
</dbReference>
<accession>A0A517LXY2</accession>
<dbReference type="Proteomes" id="UP000319557">
    <property type="component" value="Chromosome"/>
</dbReference>
<dbReference type="AlphaFoldDB" id="A0A517LXY2"/>
<evidence type="ECO:0000313" key="2">
    <source>
        <dbReference type="Proteomes" id="UP000319557"/>
    </source>
</evidence>
<gene>
    <name evidence="1" type="ORF">EC9_16670</name>
</gene>
<name>A0A517LXY2_9BACT</name>
<sequence length="125" mass="13949">MAKFYVSCGSQTLIISAPTAEFAAMRLMDEAMAAHAWIYDDADLSEQDRRDHLSLEALLHLSSTVRVSECGLGRSDAGQFEVPMLLDQWHRLMTGVSRLFVSAGLEPRRVLPANLENVLYPKSPR</sequence>
<proteinExistence type="predicted"/>
<protein>
    <submittedName>
        <fullName evidence="1">Uncharacterized protein</fullName>
    </submittedName>
</protein>
<dbReference type="EMBL" id="CP036261">
    <property type="protein sequence ID" value="QDS87488.1"/>
    <property type="molecule type" value="Genomic_DNA"/>
</dbReference>
<dbReference type="OrthoDB" id="279935at2"/>
<keyword evidence="2" id="KW-1185">Reference proteome</keyword>